<feature type="non-terminal residue" evidence="3">
    <location>
        <position position="284"/>
    </location>
</feature>
<evidence type="ECO:0000313" key="3">
    <source>
        <dbReference type="EMBL" id="CAG7836222.1"/>
    </source>
</evidence>
<proteinExistence type="predicted"/>
<dbReference type="Proteomes" id="UP000708208">
    <property type="component" value="Unassembled WGS sequence"/>
</dbReference>
<dbReference type="Pfam" id="PF00089">
    <property type="entry name" value="Trypsin"/>
    <property type="match status" value="1"/>
</dbReference>
<sequence length="284" mass="32260">MRMLPAWSFHLTLTIIQVNCFSANQAPILARLSLGFVNGICSQYSTFLSTKNLQPPKKYSDKESKKFNGEVKWTKCYSPEKCQLFRFYVYTVESQMIPRHPAPPNSYPNLISFDKLSSVHDAYNFMGHGILIDNLTILTSGTNIFVSVLAPISSLVFFRMGSNSRNTTYFEATLCYHPNLQQTMPGYDPSTMAYNYGLIHLVEPVTFNEKVKTIPLSKDGQNFTGPCRYASWMKKPWLNRHIDSLYFYSDDLEEASLTILPEEQCRQAGFLEPAICTAQVLCGS</sequence>
<dbReference type="GO" id="GO:0006508">
    <property type="term" value="P:proteolysis"/>
    <property type="evidence" value="ECO:0007669"/>
    <property type="project" value="InterPro"/>
</dbReference>
<reference evidence="3" key="1">
    <citation type="submission" date="2021-06" db="EMBL/GenBank/DDBJ databases">
        <authorList>
            <person name="Hodson N. C."/>
            <person name="Mongue J. A."/>
            <person name="Jaron S. K."/>
        </authorList>
    </citation>
    <scope>NUCLEOTIDE SEQUENCE</scope>
</reference>
<keyword evidence="1" id="KW-0732">Signal</keyword>
<feature type="signal peptide" evidence="1">
    <location>
        <begin position="1"/>
        <end position="20"/>
    </location>
</feature>
<dbReference type="GO" id="GO:0004252">
    <property type="term" value="F:serine-type endopeptidase activity"/>
    <property type="evidence" value="ECO:0007669"/>
    <property type="project" value="InterPro"/>
</dbReference>
<evidence type="ECO:0000313" key="4">
    <source>
        <dbReference type="Proteomes" id="UP000708208"/>
    </source>
</evidence>
<comment type="caution">
    <text evidence="3">The sequence shown here is derived from an EMBL/GenBank/DDBJ whole genome shotgun (WGS) entry which is preliminary data.</text>
</comment>
<gene>
    <name evidence="3" type="ORF">AFUS01_LOCUS45488</name>
</gene>
<name>A0A8J2LH79_9HEXA</name>
<feature type="chain" id="PRO_5035224537" description="Peptidase S1 domain-containing protein" evidence="1">
    <location>
        <begin position="21"/>
        <end position="284"/>
    </location>
</feature>
<dbReference type="InterPro" id="IPR001254">
    <property type="entry name" value="Trypsin_dom"/>
</dbReference>
<accession>A0A8J2LH79</accession>
<dbReference type="EMBL" id="CAJVCH010570930">
    <property type="protein sequence ID" value="CAG7836222.1"/>
    <property type="molecule type" value="Genomic_DNA"/>
</dbReference>
<evidence type="ECO:0000259" key="2">
    <source>
        <dbReference type="Pfam" id="PF00089"/>
    </source>
</evidence>
<protein>
    <recommendedName>
        <fullName evidence="2">Peptidase S1 domain-containing protein</fullName>
    </recommendedName>
</protein>
<evidence type="ECO:0000256" key="1">
    <source>
        <dbReference type="SAM" id="SignalP"/>
    </source>
</evidence>
<feature type="domain" description="Peptidase S1" evidence="2">
    <location>
        <begin position="126"/>
        <end position="280"/>
    </location>
</feature>
<dbReference type="AlphaFoldDB" id="A0A8J2LH79"/>
<organism evidence="3 4">
    <name type="scientific">Allacma fusca</name>
    <dbReference type="NCBI Taxonomy" id="39272"/>
    <lineage>
        <taxon>Eukaryota</taxon>
        <taxon>Metazoa</taxon>
        <taxon>Ecdysozoa</taxon>
        <taxon>Arthropoda</taxon>
        <taxon>Hexapoda</taxon>
        <taxon>Collembola</taxon>
        <taxon>Symphypleona</taxon>
        <taxon>Sminthuridae</taxon>
        <taxon>Allacma</taxon>
    </lineage>
</organism>
<keyword evidence="4" id="KW-1185">Reference proteome</keyword>